<dbReference type="Proteomes" id="UP000220768">
    <property type="component" value="Unassembled WGS sequence"/>
</dbReference>
<evidence type="ECO:0000256" key="3">
    <source>
        <dbReference type="ARBA" id="ARBA00022448"/>
    </source>
</evidence>
<name>A0A2A6JDC5_9HYPH</name>
<evidence type="ECO:0000313" key="11">
    <source>
        <dbReference type="Proteomes" id="UP000220768"/>
    </source>
</evidence>
<comment type="caution">
    <text evidence="10">The sequence shown here is derived from an EMBL/GenBank/DDBJ whole genome shotgun (WGS) entry which is preliminary data.</text>
</comment>
<dbReference type="AlphaFoldDB" id="A0A2A6JDC5"/>
<evidence type="ECO:0000259" key="9">
    <source>
        <dbReference type="PROSITE" id="PS50928"/>
    </source>
</evidence>
<feature type="transmembrane region" description="Helical" evidence="8">
    <location>
        <begin position="208"/>
        <end position="231"/>
    </location>
</feature>
<dbReference type="InterPro" id="IPR035906">
    <property type="entry name" value="MetI-like_sf"/>
</dbReference>
<dbReference type="PANTHER" id="PTHR42929:SF5">
    <property type="entry name" value="ABC TRANSPORTER PERMEASE PROTEIN"/>
    <property type="match status" value="1"/>
</dbReference>
<keyword evidence="5 8" id="KW-0812">Transmembrane</keyword>
<dbReference type="PANTHER" id="PTHR42929">
    <property type="entry name" value="INNER MEMBRANE ABC TRANSPORTER PERMEASE PROTEIN YDCU-RELATED-RELATED"/>
    <property type="match status" value="1"/>
</dbReference>
<dbReference type="CDD" id="cd06261">
    <property type="entry name" value="TM_PBP2"/>
    <property type="match status" value="1"/>
</dbReference>
<feature type="transmembrane region" description="Helical" evidence="8">
    <location>
        <begin position="172"/>
        <end position="196"/>
    </location>
</feature>
<dbReference type="GO" id="GO:0005886">
    <property type="term" value="C:plasma membrane"/>
    <property type="evidence" value="ECO:0007669"/>
    <property type="project" value="UniProtKB-SubCell"/>
</dbReference>
<dbReference type="SUPFAM" id="SSF161098">
    <property type="entry name" value="MetI-like"/>
    <property type="match status" value="1"/>
</dbReference>
<feature type="transmembrane region" description="Helical" evidence="8">
    <location>
        <begin position="261"/>
        <end position="285"/>
    </location>
</feature>
<organism evidence="10 11">
    <name type="scientific">Rhizobium chutanense</name>
    <dbReference type="NCBI Taxonomy" id="2035448"/>
    <lineage>
        <taxon>Bacteria</taxon>
        <taxon>Pseudomonadati</taxon>
        <taxon>Pseudomonadota</taxon>
        <taxon>Alphaproteobacteria</taxon>
        <taxon>Hyphomicrobiales</taxon>
        <taxon>Rhizobiaceae</taxon>
        <taxon>Rhizobium/Agrobacterium group</taxon>
        <taxon>Rhizobium</taxon>
    </lineage>
</organism>
<keyword evidence="3 8" id="KW-0813">Transport</keyword>
<dbReference type="InterPro" id="IPR000515">
    <property type="entry name" value="MetI-like"/>
</dbReference>
<evidence type="ECO:0000256" key="8">
    <source>
        <dbReference type="RuleBase" id="RU363032"/>
    </source>
</evidence>
<evidence type="ECO:0000256" key="2">
    <source>
        <dbReference type="ARBA" id="ARBA00007069"/>
    </source>
</evidence>
<feature type="transmembrane region" description="Helical" evidence="8">
    <location>
        <begin position="306"/>
        <end position="331"/>
    </location>
</feature>
<feature type="domain" description="ABC transmembrane type-1" evidence="9">
    <location>
        <begin position="173"/>
        <end position="379"/>
    </location>
</feature>
<comment type="similarity">
    <text evidence="2">Belongs to the binding-protein-dependent transport system permease family. CysTW subfamily.</text>
</comment>
<dbReference type="Pfam" id="PF00528">
    <property type="entry name" value="BPD_transp_1"/>
    <property type="match status" value="1"/>
</dbReference>
<evidence type="ECO:0000313" key="10">
    <source>
        <dbReference type="EMBL" id="PDT03893.1"/>
    </source>
</evidence>
<dbReference type="PROSITE" id="PS50928">
    <property type="entry name" value="ABC_TM1"/>
    <property type="match status" value="1"/>
</dbReference>
<evidence type="ECO:0000256" key="1">
    <source>
        <dbReference type="ARBA" id="ARBA00004651"/>
    </source>
</evidence>
<keyword evidence="4" id="KW-1003">Cell membrane</keyword>
<keyword evidence="11" id="KW-1185">Reference proteome</keyword>
<evidence type="ECO:0000256" key="5">
    <source>
        <dbReference type="ARBA" id="ARBA00022692"/>
    </source>
</evidence>
<feature type="transmembrane region" description="Helical" evidence="8">
    <location>
        <begin position="358"/>
        <end position="379"/>
    </location>
</feature>
<comment type="subcellular location">
    <subcellularLocation>
        <location evidence="1 8">Cell membrane</location>
        <topology evidence="1 8">Multi-pass membrane protein</topology>
    </subcellularLocation>
</comment>
<dbReference type="RefSeq" id="WP_097612374.1">
    <property type="nucleotide sequence ID" value="NZ_NWSV01000006.1"/>
</dbReference>
<sequence>MSAFRQNIGTFALVLPLTLFLAVFFLWPLLTVLEQAVSDPVVSQNLPRTTAAVSAWNRNSEPSDEMQIALAEDLKSIDDDQNLGEVVRRLNSAQPGFRTLMRKTVAAVKDSAEPIKLGEVDARWNDPAFWRAIAEATYPYTDRNLLAAVDLQHDTSGTIVAMPDGESANRAILLRTFTVAAVVTVATCLIGLPYAMLVAASSGWRRQLLLAAVLLPLWTSLLVRTAAWYILLQDKGLINSFLVSLGLVRDPLPLLFNRTGVIIAMTHVLLPFMVLPIYSVLIAIPRNLMPAAASLGARPIRAFLQILLPLTLRGIASGGLLVFMAALGYYITPALIGGPKDQMISSVIAFYATGSANWGMAGALGIVLLAATIVLYGVYGRLSTKTAGA</sequence>
<accession>A0A2A6JDC5</accession>
<evidence type="ECO:0000256" key="4">
    <source>
        <dbReference type="ARBA" id="ARBA00022475"/>
    </source>
</evidence>
<keyword evidence="6 8" id="KW-1133">Transmembrane helix</keyword>
<gene>
    <name evidence="10" type="ORF">CO666_12130</name>
</gene>
<proteinExistence type="inferred from homology"/>
<dbReference type="EMBL" id="NWSV01000006">
    <property type="protein sequence ID" value="PDT03893.1"/>
    <property type="molecule type" value="Genomic_DNA"/>
</dbReference>
<dbReference type="GO" id="GO:0055085">
    <property type="term" value="P:transmembrane transport"/>
    <property type="evidence" value="ECO:0007669"/>
    <property type="project" value="InterPro"/>
</dbReference>
<evidence type="ECO:0000256" key="7">
    <source>
        <dbReference type="ARBA" id="ARBA00023136"/>
    </source>
</evidence>
<feature type="transmembrane region" description="Helical" evidence="8">
    <location>
        <begin position="12"/>
        <end position="30"/>
    </location>
</feature>
<evidence type="ECO:0000256" key="6">
    <source>
        <dbReference type="ARBA" id="ARBA00022989"/>
    </source>
</evidence>
<dbReference type="Gene3D" id="1.10.3720.10">
    <property type="entry name" value="MetI-like"/>
    <property type="match status" value="1"/>
</dbReference>
<protein>
    <submittedName>
        <fullName evidence="10">ABC transporter permease</fullName>
    </submittedName>
</protein>
<keyword evidence="7 8" id="KW-0472">Membrane</keyword>
<reference evidence="10 11" key="1">
    <citation type="submission" date="2017-09" db="EMBL/GenBank/DDBJ databases">
        <title>Comparative genomics of rhizobia isolated from Phaseolus vulgaris in China.</title>
        <authorList>
            <person name="Tong W."/>
        </authorList>
    </citation>
    <scope>NUCLEOTIDE SEQUENCE [LARGE SCALE GENOMIC DNA]</scope>
    <source>
        <strain evidence="10 11">C5</strain>
    </source>
</reference>